<dbReference type="PANTHER" id="PTHR43215:SF14">
    <property type="entry name" value="RADIAL SPOKE HEAD 1 HOMOLOG"/>
    <property type="match status" value="1"/>
</dbReference>
<gene>
    <name evidence="3" type="ORF">EVOR1521_LOCUS21304</name>
</gene>
<dbReference type="AlphaFoldDB" id="A0AA36N7P3"/>
<dbReference type="Gene3D" id="2.20.110.10">
    <property type="entry name" value="Histone H3 K4-specific methyltransferase SET7/9 N-terminal domain"/>
    <property type="match status" value="2"/>
</dbReference>
<dbReference type="InterPro" id="IPR003409">
    <property type="entry name" value="MORN"/>
</dbReference>
<keyword evidence="4" id="KW-1185">Reference proteome</keyword>
<dbReference type="PANTHER" id="PTHR43215">
    <property type="entry name" value="RADIAL SPOKE HEAD 1 HOMOLOG"/>
    <property type="match status" value="1"/>
</dbReference>
<evidence type="ECO:0000313" key="3">
    <source>
        <dbReference type="EMBL" id="CAJ1397252.1"/>
    </source>
</evidence>
<organism evidence="3 4">
    <name type="scientific">Effrenium voratum</name>
    <dbReference type="NCBI Taxonomy" id="2562239"/>
    <lineage>
        <taxon>Eukaryota</taxon>
        <taxon>Sar</taxon>
        <taxon>Alveolata</taxon>
        <taxon>Dinophyceae</taxon>
        <taxon>Suessiales</taxon>
        <taxon>Symbiodiniaceae</taxon>
        <taxon>Effrenium</taxon>
    </lineage>
</organism>
<evidence type="ECO:0000313" key="4">
    <source>
        <dbReference type="Proteomes" id="UP001178507"/>
    </source>
</evidence>
<dbReference type="Proteomes" id="UP001178507">
    <property type="component" value="Unassembled WGS sequence"/>
</dbReference>
<keyword evidence="1" id="KW-0677">Repeat</keyword>
<accession>A0AA36N7P3</accession>
<name>A0AA36N7P3_9DINO</name>
<dbReference type="SUPFAM" id="SSF82185">
    <property type="entry name" value="Histone H3 K4-specific methyltransferase SET7/9 N-terminal domain"/>
    <property type="match status" value="2"/>
</dbReference>
<evidence type="ECO:0000256" key="1">
    <source>
        <dbReference type="ARBA" id="ARBA00022737"/>
    </source>
</evidence>
<dbReference type="SMART" id="SM00698">
    <property type="entry name" value="MORN"/>
    <property type="match status" value="4"/>
</dbReference>
<proteinExistence type="predicted"/>
<feature type="region of interest" description="Disordered" evidence="2">
    <location>
        <begin position="207"/>
        <end position="233"/>
    </location>
</feature>
<reference evidence="3" key="1">
    <citation type="submission" date="2023-08" db="EMBL/GenBank/DDBJ databases">
        <authorList>
            <person name="Chen Y."/>
            <person name="Shah S."/>
            <person name="Dougan E. K."/>
            <person name="Thang M."/>
            <person name="Chan C."/>
        </authorList>
    </citation>
    <scope>NUCLEOTIDE SEQUENCE</scope>
</reference>
<feature type="region of interest" description="Disordered" evidence="2">
    <location>
        <begin position="81"/>
        <end position="103"/>
    </location>
</feature>
<sequence length="258" mass="28671">MGDDETEPKYELYVKGCEQPREEGSQKFTGQGKALYLTGDSYEGTFVEGLRAGRGVYVFKKFGDTYEGKYEENRKHGFGKMSYGSKIEEDDEPPDENAPPRGGTYLGNFTAGQRGCKANAVGPAEGTFSYINGDVYAGQWREGKKHGNGTYAFAKDNTQLIGEWQEGKMVSGKWLFPNGTFYCGKFRYNKPFGKGVWVFKNGNQRTGEYTQKEQTTEEEPPEDEAAPRPDPKVWCQFKPGASVAVRGGTMFHPIAGTV</sequence>
<comment type="caution">
    <text evidence="3">The sequence shown here is derived from an EMBL/GenBank/DDBJ whole genome shotgun (WGS) entry which is preliminary data.</text>
</comment>
<dbReference type="Pfam" id="PF02493">
    <property type="entry name" value="MORN"/>
    <property type="match status" value="5"/>
</dbReference>
<protein>
    <submittedName>
        <fullName evidence="3">Uncharacterized protein</fullName>
    </submittedName>
</protein>
<evidence type="ECO:0000256" key="2">
    <source>
        <dbReference type="SAM" id="MobiDB-lite"/>
    </source>
</evidence>
<dbReference type="EMBL" id="CAUJNA010003261">
    <property type="protein sequence ID" value="CAJ1397252.1"/>
    <property type="molecule type" value="Genomic_DNA"/>
</dbReference>